<dbReference type="Pfam" id="PF13193">
    <property type="entry name" value="AMP-binding_C"/>
    <property type="match status" value="1"/>
</dbReference>
<dbReference type="GO" id="GO:0016874">
    <property type="term" value="F:ligase activity"/>
    <property type="evidence" value="ECO:0007669"/>
    <property type="project" value="UniProtKB-KW"/>
</dbReference>
<protein>
    <submittedName>
        <fullName evidence="3">Dicarboxylate--CoA ligase PimA</fullName>
    </submittedName>
</protein>
<feature type="domain" description="AMP-dependent synthetase/ligase" evidence="1">
    <location>
        <begin position="51"/>
        <end position="436"/>
    </location>
</feature>
<dbReference type="Proteomes" id="UP000603317">
    <property type="component" value="Unassembled WGS sequence"/>
</dbReference>
<evidence type="ECO:0000313" key="4">
    <source>
        <dbReference type="Proteomes" id="UP000603317"/>
    </source>
</evidence>
<dbReference type="InterPro" id="IPR045851">
    <property type="entry name" value="AMP-bd_C_sf"/>
</dbReference>
<name>A0ABQ1FGF3_9SPHN</name>
<dbReference type="Gene3D" id="3.30.300.30">
    <property type="match status" value="1"/>
</dbReference>
<dbReference type="Pfam" id="PF00501">
    <property type="entry name" value="AMP-binding"/>
    <property type="match status" value="1"/>
</dbReference>
<sequence length="577" mass="63073">MRREYRKPELLAALGQTRHAADMAVNYARNYSHPCPWDLDLPSLSMPDLLQQAVAQAGEDPFIDFLGRRYTYSEIFAQARRFAAGLQARGIGKGERIGLFLPNVPTYPAAYYGAMMAGAVVVNFSPLYTVEELSQQVADSGTRLLVTVDLEALLPTALEVLDASALEGLVVGRFASQLSKLKGIALRLFKRDMLHAVPDRGDVTDWDAFGSDQPLEPVVIDPEQDLALLQYTGGTTGTPKGAMLTHQNLTANARQINAIDPRAHERDMIMGVLPLFHVFANACVLNRTVVNRGCIAMLPRFDAKDTLATIQRTKATAMPGVPTMYQALLDHKDFAATDFTSLRACIAGGAPLSAALKTKFEAGSGARLLEGYGLTESSGVVSTNSYEGEERVGTIGQPIPRTEVRLVDKEDATRPAPEGEPGELVVRGPQIMRGYWNRPDAAKRAFTEDGWLRTGDVAEIDGDGFIMIVDRVKDMIAVGGFKVFPSQVEDVLLAHEGVKEALVIGVPDDYLGERVEAYVVLDPEEETLDAETLRDWANEHLGKHERIADLTIRDDLPKTMIGKLDRKALRAEVLGTD</sequence>
<keyword evidence="4" id="KW-1185">Reference proteome</keyword>
<dbReference type="PROSITE" id="PS00455">
    <property type="entry name" value="AMP_BINDING"/>
    <property type="match status" value="1"/>
</dbReference>
<dbReference type="InterPro" id="IPR020845">
    <property type="entry name" value="AMP-binding_CS"/>
</dbReference>
<gene>
    <name evidence="3" type="ORF">GCM10010923_23630</name>
</gene>
<dbReference type="Gene3D" id="3.40.50.12780">
    <property type="entry name" value="N-terminal domain of ligase-like"/>
    <property type="match status" value="1"/>
</dbReference>
<organism evidence="3 4">
    <name type="scientific">Blastomonas marina</name>
    <dbReference type="NCBI Taxonomy" id="1867408"/>
    <lineage>
        <taxon>Bacteria</taxon>
        <taxon>Pseudomonadati</taxon>
        <taxon>Pseudomonadota</taxon>
        <taxon>Alphaproteobacteria</taxon>
        <taxon>Sphingomonadales</taxon>
        <taxon>Sphingomonadaceae</taxon>
        <taxon>Blastomonas</taxon>
    </lineage>
</organism>
<feature type="domain" description="AMP-binding enzyme C-terminal" evidence="2">
    <location>
        <begin position="487"/>
        <end position="563"/>
    </location>
</feature>
<dbReference type="PANTHER" id="PTHR43767:SF1">
    <property type="entry name" value="NONRIBOSOMAL PEPTIDE SYNTHASE PES1 (EUROFUNG)-RELATED"/>
    <property type="match status" value="1"/>
</dbReference>
<dbReference type="EMBL" id="BMID01000001">
    <property type="protein sequence ID" value="GGA12181.1"/>
    <property type="molecule type" value="Genomic_DNA"/>
</dbReference>
<comment type="caution">
    <text evidence="3">The sequence shown here is derived from an EMBL/GenBank/DDBJ whole genome shotgun (WGS) entry which is preliminary data.</text>
</comment>
<accession>A0ABQ1FGF3</accession>
<evidence type="ECO:0000259" key="2">
    <source>
        <dbReference type="Pfam" id="PF13193"/>
    </source>
</evidence>
<dbReference type="CDD" id="cd05936">
    <property type="entry name" value="FC-FACS_FadD_like"/>
    <property type="match status" value="1"/>
</dbReference>
<keyword evidence="3" id="KW-0436">Ligase</keyword>
<dbReference type="PANTHER" id="PTHR43767">
    <property type="entry name" value="LONG-CHAIN-FATTY-ACID--COA LIGASE"/>
    <property type="match status" value="1"/>
</dbReference>
<evidence type="ECO:0000259" key="1">
    <source>
        <dbReference type="Pfam" id="PF00501"/>
    </source>
</evidence>
<proteinExistence type="predicted"/>
<dbReference type="InterPro" id="IPR050237">
    <property type="entry name" value="ATP-dep_AMP-bd_enzyme"/>
</dbReference>
<dbReference type="InterPro" id="IPR042099">
    <property type="entry name" value="ANL_N_sf"/>
</dbReference>
<reference evidence="4" key="1">
    <citation type="journal article" date="2019" name="Int. J. Syst. Evol. Microbiol.">
        <title>The Global Catalogue of Microorganisms (GCM) 10K type strain sequencing project: providing services to taxonomists for standard genome sequencing and annotation.</title>
        <authorList>
            <consortium name="The Broad Institute Genomics Platform"/>
            <consortium name="The Broad Institute Genome Sequencing Center for Infectious Disease"/>
            <person name="Wu L."/>
            <person name="Ma J."/>
        </authorList>
    </citation>
    <scope>NUCLEOTIDE SEQUENCE [LARGE SCALE GENOMIC DNA]</scope>
    <source>
        <strain evidence="4">CGMCC 1.15297</strain>
    </source>
</reference>
<dbReference type="InterPro" id="IPR025110">
    <property type="entry name" value="AMP-bd_C"/>
</dbReference>
<dbReference type="SUPFAM" id="SSF56801">
    <property type="entry name" value="Acetyl-CoA synthetase-like"/>
    <property type="match status" value="1"/>
</dbReference>
<evidence type="ECO:0000313" key="3">
    <source>
        <dbReference type="EMBL" id="GGA12181.1"/>
    </source>
</evidence>
<dbReference type="InterPro" id="IPR000873">
    <property type="entry name" value="AMP-dep_synth/lig_dom"/>
</dbReference>